<organism evidence="1 2">
    <name type="scientific">Sphaerisporangium album</name>
    <dbReference type="NCBI Taxonomy" id="509200"/>
    <lineage>
        <taxon>Bacteria</taxon>
        <taxon>Bacillati</taxon>
        <taxon>Actinomycetota</taxon>
        <taxon>Actinomycetes</taxon>
        <taxon>Streptosporangiales</taxon>
        <taxon>Streptosporangiaceae</taxon>
        <taxon>Sphaerisporangium</taxon>
    </lineage>
</organism>
<dbReference type="OrthoDB" id="3215106at2"/>
<evidence type="ECO:0000313" key="1">
    <source>
        <dbReference type="EMBL" id="RCG33353.1"/>
    </source>
</evidence>
<dbReference type="EMBL" id="QOIL01000001">
    <property type="protein sequence ID" value="RCG33353.1"/>
    <property type="molecule type" value="Genomic_DNA"/>
</dbReference>
<protein>
    <recommendedName>
        <fullName evidence="3">XRE family transcriptional regulator</fullName>
    </recommendedName>
</protein>
<accession>A0A367FSE6</accession>
<name>A0A367FSE6_9ACTN</name>
<sequence>MTVFADARATRDLTRSLVEQTRRPSELIDLYFVMGKTNALMASIAFDLGNWQAAGTLANSATTYADLAGHRSLQAWALGLQGTLAFWREEPTRSLNFIARGLAVAPEGASRYRLRYIASRAHAVNGDAGAAAEVLAAAERDREAAQKYPDELHDEIRGEFTFDDARAAACAAAAWLHLGDGKQAARHAQLALDAYAVVPEAQRPFSPVTGARIDLAAAQLLLRDRDAAEDELSTVFALPSVLRNASLTGRIGRVKSLLDAPRWRTDPGAKELADRITDWLGDTASRPESVEGVI</sequence>
<gene>
    <name evidence="1" type="ORF">DQ384_00590</name>
</gene>
<comment type="caution">
    <text evidence="1">The sequence shown here is derived from an EMBL/GenBank/DDBJ whole genome shotgun (WGS) entry which is preliminary data.</text>
</comment>
<dbReference type="Proteomes" id="UP000253094">
    <property type="component" value="Unassembled WGS sequence"/>
</dbReference>
<evidence type="ECO:0000313" key="2">
    <source>
        <dbReference type="Proteomes" id="UP000253094"/>
    </source>
</evidence>
<keyword evidence="2" id="KW-1185">Reference proteome</keyword>
<dbReference type="AlphaFoldDB" id="A0A367FSE6"/>
<proteinExistence type="predicted"/>
<evidence type="ECO:0008006" key="3">
    <source>
        <dbReference type="Google" id="ProtNLM"/>
    </source>
</evidence>
<reference evidence="1 2" key="1">
    <citation type="submission" date="2018-06" db="EMBL/GenBank/DDBJ databases">
        <title>Sphaerisporangium craniellae sp. nov., isolated from a marine sponge in the South China Sea.</title>
        <authorList>
            <person name="Li L."/>
        </authorList>
    </citation>
    <scope>NUCLEOTIDE SEQUENCE [LARGE SCALE GENOMIC DNA]</scope>
    <source>
        <strain evidence="1 2">CCTCC AA 208026</strain>
    </source>
</reference>